<feature type="region of interest" description="Disordered" evidence="4">
    <location>
        <begin position="309"/>
        <end position="340"/>
    </location>
</feature>
<evidence type="ECO:0000259" key="5">
    <source>
        <dbReference type="PROSITE" id="PS51184"/>
    </source>
</evidence>
<dbReference type="Proteomes" id="UP000027265">
    <property type="component" value="Unassembled WGS sequence"/>
</dbReference>
<dbReference type="CDD" id="cd02208">
    <property type="entry name" value="cupin_RmlC-like"/>
    <property type="match status" value="1"/>
</dbReference>
<dbReference type="SMART" id="SM00558">
    <property type="entry name" value="JmjC"/>
    <property type="match status" value="1"/>
</dbReference>
<dbReference type="GO" id="GO:0006357">
    <property type="term" value="P:regulation of transcription by RNA polymerase II"/>
    <property type="evidence" value="ECO:0007669"/>
    <property type="project" value="TreeGrafter"/>
</dbReference>
<feature type="compositionally biased region" description="Low complexity" evidence="4">
    <location>
        <begin position="583"/>
        <end position="595"/>
    </location>
</feature>
<keyword evidence="3" id="KW-0539">Nucleus</keyword>
<keyword evidence="7" id="KW-1185">Reference proteome</keyword>
<dbReference type="OrthoDB" id="1667110at2759"/>
<dbReference type="GO" id="GO:0000785">
    <property type="term" value="C:chromatin"/>
    <property type="evidence" value="ECO:0007669"/>
    <property type="project" value="TreeGrafter"/>
</dbReference>
<dbReference type="InterPro" id="IPR045109">
    <property type="entry name" value="LSDs-like"/>
</dbReference>
<name>A0A067QFS9_9AGAM</name>
<dbReference type="GO" id="GO:0032454">
    <property type="term" value="F:histone H3K9 demethylase activity"/>
    <property type="evidence" value="ECO:0007669"/>
    <property type="project" value="InterPro"/>
</dbReference>
<feature type="compositionally biased region" description="Polar residues" evidence="4">
    <location>
        <begin position="30"/>
        <end position="58"/>
    </location>
</feature>
<evidence type="ECO:0000256" key="4">
    <source>
        <dbReference type="SAM" id="MobiDB-lite"/>
    </source>
</evidence>
<comment type="subcellular location">
    <subcellularLocation>
        <location evidence="1">Nucleus</location>
    </subcellularLocation>
</comment>
<dbReference type="EMBL" id="KL197709">
    <property type="protein sequence ID" value="KDQ65025.1"/>
    <property type="molecule type" value="Genomic_DNA"/>
</dbReference>
<dbReference type="InterPro" id="IPR003347">
    <property type="entry name" value="JmjC_dom"/>
</dbReference>
<reference evidence="7" key="1">
    <citation type="journal article" date="2014" name="Proc. Natl. Acad. Sci. U.S.A.">
        <title>Extensive sampling of basidiomycete genomes demonstrates inadequacy of the white-rot/brown-rot paradigm for wood decay fungi.</title>
        <authorList>
            <person name="Riley R."/>
            <person name="Salamov A.A."/>
            <person name="Brown D.W."/>
            <person name="Nagy L.G."/>
            <person name="Floudas D."/>
            <person name="Held B.W."/>
            <person name="Levasseur A."/>
            <person name="Lombard V."/>
            <person name="Morin E."/>
            <person name="Otillar R."/>
            <person name="Lindquist E.A."/>
            <person name="Sun H."/>
            <person name="LaButti K.M."/>
            <person name="Schmutz J."/>
            <person name="Jabbour D."/>
            <person name="Luo H."/>
            <person name="Baker S.E."/>
            <person name="Pisabarro A.G."/>
            <person name="Walton J.D."/>
            <person name="Blanchette R.A."/>
            <person name="Henrissat B."/>
            <person name="Martin F."/>
            <person name="Cullen D."/>
            <person name="Hibbett D.S."/>
            <person name="Grigoriev I.V."/>
        </authorList>
    </citation>
    <scope>NUCLEOTIDE SEQUENCE [LARGE SCALE GENOMIC DNA]</scope>
    <source>
        <strain evidence="7">MUCL 33604</strain>
    </source>
</reference>
<dbReference type="STRING" id="933084.A0A067QFS9"/>
<protein>
    <recommendedName>
        <fullName evidence="5">JmjC domain-containing protein</fullName>
    </recommendedName>
</protein>
<evidence type="ECO:0000313" key="6">
    <source>
        <dbReference type="EMBL" id="KDQ65025.1"/>
    </source>
</evidence>
<feature type="region of interest" description="Disordered" evidence="4">
    <location>
        <begin position="237"/>
        <end position="291"/>
    </location>
</feature>
<dbReference type="HOGENOM" id="CLU_012595_0_0_1"/>
<evidence type="ECO:0000256" key="1">
    <source>
        <dbReference type="ARBA" id="ARBA00004123"/>
    </source>
</evidence>
<dbReference type="SUPFAM" id="SSF51197">
    <property type="entry name" value="Clavaminate synthase-like"/>
    <property type="match status" value="1"/>
</dbReference>
<dbReference type="PANTHER" id="PTHR12549:SF38">
    <property type="entry name" value="JMJC DOMAIN-CONTAINING HISTONE DEMETHYLASE 2, ISOFORM A"/>
    <property type="match status" value="1"/>
</dbReference>
<evidence type="ECO:0000256" key="2">
    <source>
        <dbReference type="ARBA" id="ARBA00022723"/>
    </source>
</evidence>
<organism evidence="6 7">
    <name type="scientific">Jaapia argillacea MUCL 33604</name>
    <dbReference type="NCBI Taxonomy" id="933084"/>
    <lineage>
        <taxon>Eukaryota</taxon>
        <taxon>Fungi</taxon>
        <taxon>Dikarya</taxon>
        <taxon>Basidiomycota</taxon>
        <taxon>Agaricomycotina</taxon>
        <taxon>Agaricomycetes</taxon>
        <taxon>Agaricomycetidae</taxon>
        <taxon>Jaapiales</taxon>
        <taxon>Jaapiaceae</taxon>
        <taxon>Jaapia</taxon>
    </lineage>
</organism>
<feature type="compositionally biased region" description="Basic and acidic residues" evidence="4">
    <location>
        <begin position="327"/>
        <end position="340"/>
    </location>
</feature>
<feature type="region of interest" description="Disordered" evidence="4">
    <location>
        <begin position="576"/>
        <end position="608"/>
    </location>
</feature>
<dbReference type="InParanoid" id="A0A067QFS9"/>
<sequence>MALNGLHDPSGHKRTSIHQLLNPVAASPNGLDSSSYPQSNQFQTFASPSGSLPPQHVQQPYPDAGPPGSSFSLRAASWDHGSGNETLDRRRVEEDQMLRGVRPGLEQDGHFGMEGVMWPQPPEGHAVQYGNPAITPLYSDERTVIQGDHASKDHFTQQQQQEYHQAQTSVQYQPPPGTLQISERASVRLAARATAEPSPQARFQAGPFMPAYPTYVFGAIPMAPPHHVAQIEAGPSSPYLQQQPKRPAEEVEEEPQTKPKKSRAKPNAANDVNAPGASKRGFNKKRRAEAAKIQAHNAQFNRLVPSVHISDDKQQGSSSGANPLRLVPEEGTRSPDHGPLHPELQFARCMSNRYKSEQFPRCVSCTRRWAGDTCRFQGIRFFLKDENRNMVGISFMQTMKPDGPNMKFPDEWNVKLEPKHIRRVKRTVANSLLPTLKQELKHLSGVNVIRRPRESDVRATCDTCMTSIFSCSWMCRVCGREACGECFEQVQELTSVPTGAPDAEVIALQAKREKHAHANPFFLSCTRRNEHSAGDFSPVSRFCGPELEQAIKEMEAILEQSDVDALPSTPSDLSVDGSGINRPPGSSSFLGSSPLAEHTTTTPVDTRAIPSHPTKYFADSDLTDEVFRPLWAQGEPIVVTGLLDKFGIQWTPDYFLQKYFSQPCLIVECQTDTNKRVTVGEFFTWFGKYEGRTECWKLKDWPSSTEFSTAFPELFEDFSQAVPVPDYVRRDGVLNLASHFPANTVAPDIGPKMYNAMASNENPGSKGSTRLHMDMADALNIMTHAAPCPDGNVGYAAWDLFRAEDADKIRKFLKKKFKNAASNDPIHSQQYYLDVVLRKELFAEYGVKSHRVFQRPGEAVFIPAGCAHQVCNLADCIKVAIDFVSPENISRCEQLTKEFREQNQSMAWKEDVLQLRTMMWFAWLSCNRQASLS</sequence>
<accession>A0A067QFS9</accession>
<dbReference type="PROSITE" id="PS51184">
    <property type="entry name" value="JMJC"/>
    <property type="match status" value="1"/>
</dbReference>
<proteinExistence type="predicted"/>
<evidence type="ECO:0000313" key="7">
    <source>
        <dbReference type="Proteomes" id="UP000027265"/>
    </source>
</evidence>
<dbReference type="Pfam" id="PF02373">
    <property type="entry name" value="JmjC"/>
    <property type="match status" value="1"/>
</dbReference>
<feature type="region of interest" description="Disordered" evidence="4">
    <location>
        <begin position="1"/>
        <end position="89"/>
    </location>
</feature>
<evidence type="ECO:0000256" key="3">
    <source>
        <dbReference type="ARBA" id="ARBA00023242"/>
    </source>
</evidence>
<dbReference type="Gene3D" id="2.60.120.650">
    <property type="entry name" value="Cupin"/>
    <property type="match status" value="1"/>
</dbReference>
<keyword evidence="2" id="KW-0479">Metal-binding</keyword>
<feature type="domain" description="JmjC" evidence="5">
    <location>
        <begin position="720"/>
        <end position="900"/>
    </location>
</feature>
<dbReference type="GO" id="GO:0046872">
    <property type="term" value="F:metal ion binding"/>
    <property type="evidence" value="ECO:0007669"/>
    <property type="project" value="UniProtKB-KW"/>
</dbReference>
<dbReference type="GO" id="GO:0031490">
    <property type="term" value="F:chromatin DNA binding"/>
    <property type="evidence" value="ECO:0007669"/>
    <property type="project" value="TreeGrafter"/>
</dbReference>
<gene>
    <name evidence="6" type="ORF">JAAARDRAFT_28691</name>
</gene>
<dbReference type="GO" id="GO:0000118">
    <property type="term" value="C:histone deacetylase complex"/>
    <property type="evidence" value="ECO:0007669"/>
    <property type="project" value="TreeGrafter"/>
</dbReference>
<dbReference type="AlphaFoldDB" id="A0A067QFS9"/>
<dbReference type="GO" id="GO:0003712">
    <property type="term" value="F:transcription coregulator activity"/>
    <property type="evidence" value="ECO:0007669"/>
    <property type="project" value="TreeGrafter"/>
</dbReference>
<dbReference type="PANTHER" id="PTHR12549">
    <property type="entry name" value="JMJC DOMAIN-CONTAINING HISTONE DEMETHYLATION PROTEIN"/>
    <property type="match status" value="1"/>
</dbReference>